<organism evidence="2 3">
    <name type="scientific">Danaus plexippus plexippus</name>
    <dbReference type="NCBI Taxonomy" id="278856"/>
    <lineage>
        <taxon>Eukaryota</taxon>
        <taxon>Metazoa</taxon>
        <taxon>Ecdysozoa</taxon>
        <taxon>Arthropoda</taxon>
        <taxon>Hexapoda</taxon>
        <taxon>Insecta</taxon>
        <taxon>Pterygota</taxon>
        <taxon>Neoptera</taxon>
        <taxon>Endopterygota</taxon>
        <taxon>Lepidoptera</taxon>
        <taxon>Glossata</taxon>
        <taxon>Ditrysia</taxon>
        <taxon>Papilionoidea</taxon>
        <taxon>Nymphalidae</taxon>
        <taxon>Danainae</taxon>
        <taxon>Danaini</taxon>
        <taxon>Danaina</taxon>
        <taxon>Danaus</taxon>
        <taxon>Danaus</taxon>
    </lineage>
</organism>
<feature type="compositionally biased region" description="Basic and acidic residues" evidence="1">
    <location>
        <begin position="102"/>
        <end position="115"/>
    </location>
</feature>
<dbReference type="Proteomes" id="UP000007151">
    <property type="component" value="Unassembled WGS sequence"/>
</dbReference>
<evidence type="ECO:0000313" key="3">
    <source>
        <dbReference type="Proteomes" id="UP000007151"/>
    </source>
</evidence>
<dbReference type="KEGG" id="dpl:KGM_206121"/>
<accession>A0A212EIK0</accession>
<comment type="caution">
    <text evidence="2">The sequence shown here is derived from an EMBL/GenBank/DDBJ whole genome shotgun (WGS) entry which is preliminary data.</text>
</comment>
<protein>
    <submittedName>
        <fullName evidence="2">Uncharacterized protein</fullName>
    </submittedName>
</protein>
<evidence type="ECO:0000256" key="1">
    <source>
        <dbReference type="SAM" id="MobiDB-lite"/>
    </source>
</evidence>
<name>A0A212EIK0_DANPL</name>
<proteinExistence type="predicted"/>
<dbReference type="AlphaFoldDB" id="A0A212EIK0"/>
<sequence length="137" mass="15616">MTDKDLISKLANVPMARPGFDALGMSAPVLVQMNPEGKWENCKPGSLDEERLKAKESGKSNYVPVVMMPIYPADKCPFDLDCEIAKMKKSDEKKPTTQKLNTIHDEKDSEKDKDKKKLKKRAFVLQRLTDFDLLSQW</sequence>
<feature type="region of interest" description="Disordered" evidence="1">
    <location>
        <begin position="87"/>
        <end position="117"/>
    </location>
</feature>
<keyword evidence="3" id="KW-1185">Reference proteome</keyword>
<dbReference type="EMBL" id="AGBW02014631">
    <property type="protein sequence ID" value="OWR41305.1"/>
    <property type="molecule type" value="Genomic_DNA"/>
</dbReference>
<gene>
    <name evidence="2" type="ORF">KGM_206121</name>
</gene>
<reference evidence="2 3" key="1">
    <citation type="journal article" date="2011" name="Cell">
        <title>The monarch butterfly genome yields insights into long-distance migration.</title>
        <authorList>
            <person name="Zhan S."/>
            <person name="Merlin C."/>
            <person name="Boore J.L."/>
            <person name="Reppert S.M."/>
        </authorList>
    </citation>
    <scope>NUCLEOTIDE SEQUENCE [LARGE SCALE GENOMIC DNA]</scope>
    <source>
        <strain evidence="2">F-2</strain>
    </source>
</reference>
<evidence type="ECO:0000313" key="2">
    <source>
        <dbReference type="EMBL" id="OWR41305.1"/>
    </source>
</evidence>
<dbReference type="InParanoid" id="A0A212EIK0"/>